<name>A0A4Z0V5Z6_9BACT</name>
<feature type="transmembrane region" description="Helical" evidence="1">
    <location>
        <begin position="38"/>
        <end position="59"/>
    </location>
</feature>
<evidence type="ECO:0000256" key="1">
    <source>
        <dbReference type="SAM" id="Phobius"/>
    </source>
</evidence>
<keyword evidence="3" id="KW-1185">Reference proteome</keyword>
<keyword evidence="1" id="KW-1133">Transmembrane helix</keyword>
<accession>A0A4Z0V5Z6</accession>
<sequence length="163" mass="18239">MKKFLSYIQVALSLIAIVLSIIAICVTYPRSASTGLDYIGIIVGILGALVAILVGWQLYNALNLKDLVFDTEKAKRDAVDAKIKAEQMLNTTQTLTNDITYKISSISDKVEHLSKCNDRSIKLIEQFSELSKGLQTIVKDSMESYRSMQSYIERLNEELGKKN</sequence>
<dbReference type="RefSeq" id="WP_135472579.1">
    <property type="nucleotide sequence ID" value="NZ_SJSA01000002.1"/>
</dbReference>
<gene>
    <name evidence="2" type="ORF">EZ315_13675</name>
</gene>
<keyword evidence="1" id="KW-0472">Membrane</keyword>
<feature type="transmembrane region" description="Helical" evidence="1">
    <location>
        <begin position="6"/>
        <end position="26"/>
    </location>
</feature>
<dbReference type="GeneID" id="82150841"/>
<evidence type="ECO:0000313" key="2">
    <source>
        <dbReference type="EMBL" id="TGG36871.1"/>
    </source>
</evidence>
<protein>
    <submittedName>
        <fullName evidence="2">Uncharacterized protein</fullName>
    </submittedName>
</protein>
<evidence type="ECO:0000313" key="3">
    <source>
        <dbReference type="Proteomes" id="UP000297635"/>
    </source>
</evidence>
<dbReference type="Proteomes" id="UP000297635">
    <property type="component" value="Unassembled WGS sequence"/>
</dbReference>
<dbReference type="EMBL" id="SJSA01000002">
    <property type="protein sequence ID" value="TGG36871.1"/>
    <property type="molecule type" value="Genomic_DNA"/>
</dbReference>
<keyword evidence="1" id="KW-0812">Transmembrane</keyword>
<dbReference type="AlphaFoldDB" id="A0A4Z0V5Z6"/>
<organism evidence="2 3">
    <name type="scientific">Duncaniella freteri</name>
    <dbReference type="NCBI Taxonomy" id="2530391"/>
    <lineage>
        <taxon>Bacteria</taxon>
        <taxon>Pseudomonadati</taxon>
        <taxon>Bacteroidota</taxon>
        <taxon>Bacteroidia</taxon>
        <taxon>Bacteroidales</taxon>
        <taxon>Muribaculaceae</taxon>
        <taxon>Duncaniella</taxon>
    </lineage>
</organism>
<proteinExistence type="predicted"/>
<comment type="caution">
    <text evidence="2">The sequence shown here is derived from an EMBL/GenBank/DDBJ whole genome shotgun (WGS) entry which is preliminary data.</text>
</comment>
<reference evidence="2 3" key="1">
    <citation type="submission" date="2019-02" db="EMBL/GenBank/DDBJ databases">
        <title>Isolation and identification of novel species under the genus Muribaculum.</title>
        <authorList>
            <person name="Miyake S."/>
            <person name="Ding Y."/>
            <person name="Low A."/>
            <person name="Soh M."/>
            <person name="Seedorf H."/>
        </authorList>
    </citation>
    <scope>NUCLEOTIDE SEQUENCE [LARGE SCALE GENOMIC DNA]</scope>
    <source>
        <strain evidence="2 3">TLL-A3</strain>
    </source>
</reference>